<proteinExistence type="predicted"/>
<feature type="region of interest" description="Disordered" evidence="1">
    <location>
        <begin position="1"/>
        <end position="138"/>
    </location>
</feature>
<dbReference type="Proteomes" id="UP001066276">
    <property type="component" value="Chromosome 5"/>
</dbReference>
<reference evidence="2" key="1">
    <citation type="journal article" date="2022" name="bioRxiv">
        <title>Sequencing and chromosome-scale assembly of the giantPleurodeles waltlgenome.</title>
        <authorList>
            <person name="Brown T."/>
            <person name="Elewa A."/>
            <person name="Iarovenko S."/>
            <person name="Subramanian E."/>
            <person name="Araus A.J."/>
            <person name="Petzold A."/>
            <person name="Susuki M."/>
            <person name="Suzuki K.-i.T."/>
            <person name="Hayashi T."/>
            <person name="Toyoda A."/>
            <person name="Oliveira C."/>
            <person name="Osipova E."/>
            <person name="Leigh N.D."/>
            <person name="Simon A."/>
            <person name="Yun M.H."/>
        </authorList>
    </citation>
    <scope>NUCLEOTIDE SEQUENCE</scope>
    <source>
        <strain evidence="2">20211129_DDA</strain>
        <tissue evidence="2">Liver</tissue>
    </source>
</reference>
<feature type="compositionally biased region" description="Polar residues" evidence="1">
    <location>
        <begin position="115"/>
        <end position="125"/>
    </location>
</feature>
<dbReference type="EMBL" id="JANPWB010000009">
    <property type="protein sequence ID" value="KAJ1148490.1"/>
    <property type="molecule type" value="Genomic_DNA"/>
</dbReference>
<evidence type="ECO:0000313" key="3">
    <source>
        <dbReference type="Proteomes" id="UP001066276"/>
    </source>
</evidence>
<evidence type="ECO:0000313" key="2">
    <source>
        <dbReference type="EMBL" id="KAJ1148490.1"/>
    </source>
</evidence>
<protein>
    <submittedName>
        <fullName evidence="2">Uncharacterized protein</fullName>
    </submittedName>
</protein>
<comment type="caution">
    <text evidence="2">The sequence shown here is derived from an EMBL/GenBank/DDBJ whole genome shotgun (WGS) entry which is preliminary data.</text>
</comment>
<gene>
    <name evidence="2" type="ORF">NDU88_001325</name>
</gene>
<organism evidence="2 3">
    <name type="scientific">Pleurodeles waltl</name>
    <name type="common">Iberian ribbed newt</name>
    <dbReference type="NCBI Taxonomy" id="8319"/>
    <lineage>
        <taxon>Eukaryota</taxon>
        <taxon>Metazoa</taxon>
        <taxon>Chordata</taxon>
        <taxon>Craniata</taxon>
        <taxon>Vertebrata</taxon>
        <taxon>Euteleostomi</taxon>
        <taxon>Amphibia</taxon>
        <taxon>Batrachia</taxon>
        <taxon>Caudata</taxon>
        <taxon>Salamandroidea</taxon>
        <taxon>Salamandridae</taxon>
        <taxon>Pleurodelinae</taxon>
        <taxon>Pleurodeles</taxon>
    </lineage>
</organism>
<accession>A0AAV7RCN9</accession>
<feature type="compositionally biased region" description="Gly residues" evidence="1">
    <location>
        <begin position="126"/>
        <end position="138"/>
    </location>
</feature>
<sequence>MRDSRVVGGPSGPRQARAKKGTEAAECSRAPRLALAGGRGVRERQQSRRPNSAGAANPRSTEPRAAQPRPLYRRAPPRTTMARTCLGSLGSQAGSHSYPPAASPPPHMQRAADGTQAQRSVQQQGGLPGTGANAGHGALGPGFEYSHRGRMWQDIWGTDTQLCKCDCHVGLHPLWVFSKKRYFRK</sequence>
<evidence type="ECO:0000256" key="1">
    <source>
        <dbReference type="SAM" id="MobiDB-lite"/>
    </source>
</evidence>
<name>A0AAV7RCN9_PLEWA</name>
<keyword evidence="3" id="KW-1185">Reference proteome</keyword>
<dbReference type="AlphaFoldDB" id="A0AAV7RCN9"/>